<proteinExistence type="predicted"/>
<dbReference type="AlphaFoldDB" id="Q984Z6"/>
<dbReference type="KEGG" id="mlo:mlr7778"/>
<dbReference type="InterPro" id="IPR021734">
    <property type="entry name" value="DUF3303"/>
</dbReference>
<dbReference type="HOGENOM" id="CLU_1925891_0_0_5"/>
<evidence type="ECO:0000313" key="1">
    <source>
        <dbReference type="EMBL" id="BAB54167.1"/>
    </source>
</evidence>
<organism evidence="1 2">
    <name type="scientific">Mesorhizobium japonicum (strain LMG 29417 / CECT 9101 / MAFF 303099)</name>
    <name type="common">Mesorhizobium loti (strain MAFF 303099)</name>
    <dbReference type="NCBI Taxonomy" id="266835"/>
    <lineage>
        <taxon>Bacteria</taxon>
        <taxon>Pseudomonadati</taxon>
        <taxon>Pseudomonadota</taxon>
        <taxon>Alphaproteobacteria</taxon>
        <taxon>Hyphomicrobiales</taxon>
        <taxon>Phyllobacteriaceae</taxon>
        <taxon>Mesorhizobium</taxon>
    </lineage>
</organism>
<sequence>MVPGAPRPAGAVTVQLYLFVLKQFRTENRFTLFQELHWGENMQFIVIEDFTGCDRKDIYRRFRDRGRLKPEELVVHHSWIAADMSRCFLLVETDDVTLLQRWVIEWADLVEFEIIPVATSKDMVAALSGHL</sequence>
<dbReference type="Pfam" id="PF11746">
    <property type="entry name" value="DUF3303"/>
    <property type="match status" value="1"/>
</dbReference>
<reference evidence="1 2" key="1">
    <citation type="journal article" date="2000" name="DNA Res.">
        <title>Complete genome structure of the nitrogen-fixing symbiotic bacterium Mesorhizobium loti.</title>
        <authorList>
            <person name="Kaneko T."/>
            <person name="Nakamura Y."/>
            <person name="Sato S."/>
            <person name="Asamizu E."/>
            <person name="Kato T."/>
            <person name="Sasamoto S."/>
            <person name="Watanabe A."/>
            <person name="Idesawa K."/>
            <person name="Ishikawa A."/>
            <person name="Kawashima K."/>
            <person name="Kimura T."/>
            <person name="Kishida Y."/>
            <person name="Kiyokawa C."/>
            <person name="Kohara M."/>
            <person name="Matsumoto M."/>
            <person name="Matsuno A."/>
            <person name="Mochizuki Y."/>
            <person name="Nakayama S."/>
            <person name="Nakazaki N."/>
            <person name="Shimpo S."/>
            <person name="Sugimoto M."/>
            <person name="Takeuchi C."/>
            <person name="Yamada M."/>
            <person name="Tabata S."/>
        </authorList>
    </citation>
    <scope>NUCLEOTIDE SEQUENCE [LARGE SCALE GENOMIC DNA]</scope>
    <source>
        <strain evidence="2">LMG 29417 / CECT 9101 / MAFF 303099</strain>
    </source>
</reference>
<protein>
    <submittedName>
        <fullName evidence="1">Mlr7778 protein</fullName>
    </submittedName>
</protein>
<name>Q984Z6_RHILO</name>
<dbReference type="eggNOG" id="ENOG5032YJR">
    <property type="taxonomic scope" value="Bacteria"/>
</dbReference>
<dbReference type="Proteomes" id="UP000000552">
    <property type="component" value="Chromosome"/>
</dbReference>
<evidence type="ECO:0000313" key="2">
    <source>
        <dbReference type="Proteomes" id="UP000000552"/>
    </source>
</evidence>
<dbReference type="EMBL" id="BA000012">
    <property type="protein sequence ID" value="BAB54167.1"/>
    <property type="molecule type" value="Genomic_DNA"/>
</dbReference>
<accession>Q984Z6</accession>
<gene>
    <name evidence="1" type="ordered locus">mlr7778</name>
</gene>